<feature type="transmembrane region" description="Helical" evidence="22">
    <location>
        <begin position="803"/>
        <end position="823"/>
    </location>
</feature>
<evidence type="ECO:0000256" key="19">
    <source>
        <dbReference type="ARBA" id="ARBA00033667"/>
    </source>
</evidence>
<evidence type="ECO:0000256" key="8">
    <source>
        <dbReference type="ARBA" id="ARBA00022723"/>
    </source>
</evidence>
<feature type="transmembrane region" description="Helical" evidence="22">
    <location>
        <begin position="954"/>
        <end position="976"/>
    </location>
</feature>
<keyword evidence="20" id="KW-0175">Coiled coil</keyword>
<keyword evidence="13 22" id="KW-1133">Transmembrane helix</keyword>
<feature type="transmembrane region" description="Helical" evidence="22">
    <location>
        <begin position="112"/>
        <end position="133"/>
    </location>
</feature>
<keyword evidence="11" id="KW-0106">Calcium</keyword>
<feature type="compositionally biased region" description="Basic and acidic residues" evidence="21">
    <location>
        <begin position="757"/>
        <end position="771"/>
    </location>
</feature>
<comment type="caution">
    <text evidence="24">The sequence shown here is derived from an EMBL/GenBank/DDBJ whole genome shotgun (WGS) entry which is preliminary data.</text>
</comment>
<dbReference type="InterPro" id="IPR044880">
    <property type="entry name" value="NCX_ion-bd_dom_sf"/>
</dbReference>
<evidence type="ECO:0000256" key="12">
    <source>
        <dbReference type="ARBA" id="ARBA00022860"/>
    </source>
</evidence>
<dbReference type="Gene3D" id="2.60.40.2030">
    <property type="match status" value="2"/>
</dbReference>
<keyword evidence="9" id="KW-0732">Signal</keyword>
<keyword evidence="25" id="KW-1185">Reference proteome</keyword>
<evidence type="ECO:0000313" key="24">
    <source>
        <dbReference type="EMBL" id="KAJ6224821.1"/>
    </source>
</evidence>
<keyword evidence="17" id="KW-0325">Glycoprotein</keyword>
<evidence type="ECO:0000256" key="17">
    <source>
        <dbReference type="ARBA" id="ARBA00023180"/>
    </source>
</evidence>
<name>A0A9Q0MFA3_BLOTA</name>
<evidence type="ECO:0000256" key="15">
    <source>
        <dbReference type="ARBA" id="ARBA00023065"/>
    </source>
</evidence>
<feature type="compositionally biased region" description="Polar residues" evidence="21">
    <location>
        <begin position="1"/>
        <end position="17"/>
    </location>
</feature>
<feature type="transmembrane region" description="Helical" evidence="22">
    <location>
        <begin position="912"/>
        <end position="934"/>
    </location>
</feature>
<feature type="domain" description="Calx-beta" evidence="23">
    <location>
        <begin position="454"/>
        <end position="553"/>
    </location>
</feature>
<dbReference type="Pfam" id="PF01699">
    <property type="entry name" value="Na_Ca_ex"/>
    <property type="match status" value="2"/>
</dbReference>
<organism evidence="24 25">
    <name type="scientific">Blomia tropicalis</name>
    <name type="common">Mite</name>
    <dbReference type="NCBI Taxonomy" id="40697"/>
    <lineage>
        <taxon>Eukaryota</taxon>
        <taxon>Metazoa</taxon>
        <taxon>Ecdysozoa</taxon>
        <taxon>Arthropoda</taxon>
        <taxon>Chelicerata</taxon>
        <taxon>Arachnida</taxon>
        <taxon>Acari</taxon>
        <taxon>Acariformes</taxon>
        <taxon>Sarcoptiformes</taxon>
        <taxon>Astigmata</taxon>
        <taxon>Glycyphagoidea</taxon>
        <taxon>Echimyopodidae</taxon>
        <taxon>Blomia</taxon>
    </lineage>
</organism>
<comment type="similarity">
    <text evidence="2">Belongs to the Ca(2+):cation antiporter (CaCA) (TC 2.A.19) family. SLC8 subfamily.</text>
</comment>
<keyword evidence="18" id="KW-0739">Sodium transport</keyword>
<dbReference type="Pfam" id="PF03160">
    <property type="entry name" value="Calx-beta"/>
    <property type="match status" value="1"/>
</dbReference>
<sequence length="979" mass="109419">MSSMMEKIINSTAQPSTEAHPLSLNPIGSLILSEMTNNLTTNVLNLTTNYSLISPSNTLPYSNVESASNLSISESQNPTPFATATNEPYIFHCKDGLMLPCWNSDGTMQTMFVHGFVYLLALIYMFVGVAMIADRFMASIEEITSQETDVIVRRSNGQKEIISVRIWNETVSNLTLMALGSSAPEIMLSVIEIYAQDFQAGDLGPGTIVGSAAFNMFIIIAVCVWAVPTDTLKKIKYLRVFIITLSFSVFAYVWMLVILVWSSPGVIEVWEGLLTFAFFFLTVLAAYIADRRLLIYKYLDKHYRVRSKVSQNSNGKIGGNFEEGTEMERMELTNETDSKENGIPSDTNDYTETGIYKNLKFIDATDEELDNLEEQRDHVIEILKDVQSRYPDANADEIQILARNEIAKLEPKSRAYYRIIAARRYYGSNNDIHLQKSFSSSENIELDGKISSMEDVQKGELLSTVDIMFEPVEYTVMEDAGSVQLTVTRVGDIASTICVCYQTESASAKAGSDFVEKFDSVTFGPGEAHKQFSIQIINDDEFENDEHFFVRLTEAKYLSAAVDSHTRPEIRIITSKAKINILDDDHSGIFGFLNNVFQIPETIGEYKLIVNRYCGARGRVSVPFKTIPATAKPGEDFQMAQGEIIFQNNETQKEIALQIINNVNYEKNSIFYVELYEPERLDEKMTKTDQGAPRLGDLTKCMIRIRESKDFKLIVDSLMRRRKMLGDRTSSWENQLIDAVTVHKLNSSSSIQYDDTESPKRVPDSSQEKKDDVEPKTAIDYFFHYLTLFWKVVFAIVPPPTIWNGWACFIVSIIGIGVLTSLINDLASHFGSTVHLKDSVTAISLVALGTSVPDTFASKIAAQNEKNADSSIGNVTGSNAVNVFLGIGLAWTVAAVYHAIKGTAGGFKVDPGSLSYSVTLYCICAFICALVLMIRRVYLGGELGGPMRWKIATVFIFVMLWLFYVIMSTLEAYGFVQGF</sequence>
<dbReference type="GO" id="GO:0098794">
    <property type="term" value="C:postsynapse"/>
    <property type="evidence" value="ECO:0007669"/>
    <property type="project" value="TreeGrafter"/>
</dbReference>
<dbReference type="OMA" id="NRYCGAR"/>
<keyword evidence="4" id="KW-0050">Antiport</keyword>
<dbReference type="GO" id="GO:0005516">
    <property type="term" value="F:calmodulin binding"/>
    <property type="evidence" value="ECO:0007669"/>
    <property type="project" value="UniProtKB-KW"/>
</dbReference>
<dbReference type="InterPro" id="IPR004837">
    <property type="entry name" value="NaCa_Exmemb"/>
</dbReference>
<keyword evidence="7 22" id="KW-0812">Transmembrane</keyword>
<keyword evidence="15" id="KW-0406">Ion transport</keyword>
<dbReference type="EMBL" id="JAPWDV010000001">
    <property type="protein sequence ID" value="KAJ6224821.1"/>
    <property type="molecule type" value="Genomic_DNA"/>
</dbReference>
<dbReference type="PANTHER" id="PTHR11878">
    <property type="entry name" value="SODIUM/CALCIUM EXCHANGER"/>
    <property type="match status" value="1"/>
</dbReference>
<keyword evidence="6" id="KW-0109">Calcium transport</keyword>
<evidence type="ECO:0000256" key="2">
    <source>
        <dbReference type="ARBA" id="ARBA00007489"/>
    </source>
</evidence>
<accession>A0A9Q0MFA3</accession>
<evidence type="ECO:0000259" key="23">
    <source>
        <dbReference type="SMART" id="SM00237"/>
    </source>
</evidence>
<gene>
    <name evidence="24" type="ORF">RDWZM_003366</name>
</gene>
<evidence type="ECO:0000256" key="3">
    <source>
        <dbReference type="ARBA" id="ARBA00022448"/>
    </source>
</evidence>
<feature type="transmembrane region" description="Helical" evidence="22">
    <location>
        <begin position="240"/>
        <end position="263"/>
    </location>
</feature>
<dbReference type="GO" id="GO:0005432">
    <property type="term" value="F:calcium:sodium antiporter activity"/>
    <property type="evidence" value="ECO:0007669"/>
    <property type="project" value="InterPro"/>
</dbReference>
<feature type="transmembrane region" description="Helical" evidence="22">
    <location>
        <begin position="880"/>
        <end position="900"/>
    </location>
</feature>
<dbReference type="InterPro" id="IPR003644">
    <property type="entry name" value="Calx_beta"/>
</dbReference>
<evidence type="ECO:0000256" key="16">
    <source>
        <dbReference type="ARBA" id="ARBA00023136"/>
    </source>
</evidence>
<feature type="region of interest" description="Disordered" evidence="21">
    <location>
        <begin position="750"/>
        <end position="771"/>
    </location>
</feature>
<keyword evidence="8" id="KW-0479">Metal-binding</keyword>
<evidence type="ECO:0000256" key="20">
    <source>
        <dbReference type="SAM" id="Coils"/>
    </source>
</evidence>
<evidence type="ECO:0000256" key="9">
    <source>
        <dbReference type="ARBA" id="ARBA00022729"/>
    </source>
</evidence>
<evidence type="ECO:0000256" key="21">
    <source>
        <dbReference type="SAM" id="MobiDB-lite"/>
    </source>
</evidence>
<keyword evidence="5" id="KW-1003">Cell membrane</keyword>
<dbReference type="InterPro" id="IPR051171">
    <property type="entry name" value="CaCA"/>
</dbReference>
<dbReference type="InterPro" id="IPR038081">
    <property type="entry name" value="CalX-like_sf"/>
</dbReference>
<dbReference type="InterPro" id="IPR004836">
    <property type="entry name" value="Na_Ca_Ex"/>
</dbReference>
<evidence type="ECO:0000256" key="1">
    <source>
        <dbReference type="ARBA" id="ARBA00004651"/>
    </source>
</evidence>
<dbReference type="GO" id="GO:0046872">
    <property type="term" value="F:metal ion binding"/>
    <property type="evidence" value="ECO:0007669"/>
    <property type="project" value="UniProtKB-KW"/>
</dbReference>
<dbReference type="GO" id="GO:0098703">
    <property type="term" value="P:calcium ion import across plasma membrane"/>
    <property type="evidence" value="ECO:0007669"/>
    <property type="project" value="TreeGrafter"/>
</dbReference>
<evidence type="ECO:0000256" key="4">
    <source>
        <dbReference type="ARBA" id="ARBA00022449"/>
    </source>
</evidence>
<keyword evidence="10" id="KW-0677">Repeat</keyword>
<evidence type="ECO:0000256" key="22">
    <source>
        <dbReference type="SAM" id="Phobius"/>
    </source>
</evidence>
<dbReference type="AlphaFoldDB" id="A0A9Q0MFA3"/>
<protein>
    <recommendedName>
        <fullName evidence="23">Calx-beta domain-containing protein</fullName>
    </recommendedName>
</protein>
<dbReference type="Pfam" id="PF16494">
    <property type="entry name" value="Na_Ca_ex_C"/>
    <property type="match status" value="1"/>
</dbReference>
<dbReference type="PRINTS" id="PR01259">
    <property type="entry name" value="NACAEXCHNGR"/>
</dbReference>
<keyword evidence="3" id="KW-0813">Transport</keyword>
<dbReference type="GO" id="GO:0007154">
    <property type="term" value="P:cell communication"/>
    <property type="evidence" value="ECO:0007669"/>
    <property type="project" value="InterPro"/>
</dbReference>
<feature type="domain" description="Calx-beta" evidence="23">
    <location>
        <begin position="577"/>
        <end position="676"/>
    </location>
</feature>
<dbReference type="InterPro" id="IPR032452">
    <property type="entry name" value="Na_Ca_Ex_C-exten"/>
</dbReference>
<evidence type="ECO:0000256" key="5">
    <source>
        <dbReference type="ARBA" id="ARBA00022475"/>
    </source>
</evidence>
<reference evidence="24" key="1">
    <citation type="submission" date="2022-12" db="EMBL/GenBank/DDBJ databases">
        <title>Genome assemblies of Blomia tropicalis.</title>
        <authorList>
            <person name="Cui Y."/>
        </authorList>
    </citation>
    <scope>NUCLEOTIDE SEQUENCE</scope>
    <source>
        <tissue evidence="24">Adult mites</tissue>
    </source>
</reference>
<comment type="catalytic activity">
    <reaction evidence="19">
        <text>Ca(2+)(in) + 3 Na(+)(out) = Ca(2+)(out) + 3 Na(+)(in)</text>
        <dbReference type="Rhea" id="RHEA:69955"/>
        <dbReference type="ChEBI" id="CHEBI:29101"/>
        <dbReference type="ChEBI" id="CHEBI:29108"/>
    </reaction>
</comment>
<dbReference type="SUPFAM" id="SSF141072">
    <property type="entry name" value="CalX-like"/>
    <property type="match status" value="2"/>
</dbReference>
<dbReference type="Gene3D" id="1.20.1420.30">
    <property type="entry name" value="NCX, central ion-binding region"/>
    <property type="match status" value="2"/>
</dbReference>
<comment type="subcellular location">
    <subcellularLocation>
        <location evidence="1">Cell membrane</location>
        <topology evidence="1">Multi-pass membrane protein</topology>
    </subcellularLocation>
</comment>
<keyword evidence="12" id="KW-0112">Calmodulin-binding</keyword>
<dbReference type="GO" id="GO:0042383">
    <property type="term" value="C:sarcolemma"/>
    <property type="evidence" value="ECO:0007669"/>
    <property type="project" value="TreeGrafter"/>
</dbReference>
<feature type="transmembrane region" description="Helical" evidence="22">
    <location>
        <begin position="208"/>
        <end position="228"/>
    </location>
</feature>
<keyword evidence="16 22" id="KW-0472">Membrane</keyword>
<evidence type="ECO:0000256" key="14">
    <source>
        <dbReference type="ARBA" id="ARBA00023053"/>
    </source>
</evidence>
<dbReference type="SMART" id="SM00237">
    <property type="entry name" value="Calx_beta"/>
    <property type="match status" value="2"/>
</dbReference>
<evidence type="ECO:0000256" key="11">
    <source>
        <dbReference type="ARBA" id="ARBA00022837"/>
    </source>
</evidence>
<evidence type="ECO:0000256" key="10">
    <source>
        <dbReference type="ARBA" id="ARBA00022737"/>
    </source>
</evidence>
<feature type="coiled-coil region" evidence="20">
    <location>
        <begin position="362"/>
        <end position="389"/>
    </location>
</feature>
<feature type="region of interest" description="Disordered" evidence="21">
    <location>
        <begin position="1"/>
        <end position="20"/>
    </location>
</feature>
<dbReference type="PANTHER" id="PTHR11878:SF65">
    <property type="entry name" value="NA_CA-EXCHANGE PROTEIN, ISOFORM G"/>
    <property type="match status" value="1"/>
</dbReference>
<feature type="transmembrane region" description="Helical" evidence="22">
    <location>
        <begin position="778"/>
        <end position="797"/>
    </location>
</feature>
<evidence type="ECO:0000256" key="7">
    <source>
        <dbReference type="ARBA" id="ARBA00022692"/>
    </source>
</evidence>
<keyword evidence="14" id="KW-0915">Sodium</keyword>
<evidence type="ECO:0000256" key="6">
    <source>
        <dbReference type="ARBA" id="ARBA00022568"/>
    </source>
</evidence>
<dbReference type="GO" id="GO:0030424">
    <property type="term" value="C:axon"/>
    <property type="evidence" value="ECO:0007669"/>
    <property type="project" value="TreeGrafter"/>
</dbReference>
<proteinExistence type="inferred from homology"/>
<dbReference type="Proteomes" id="UP001142055">
    <property type="component" value="Chromosome 1"/>
</dbReference>
<evidence type="ECO:0000256" key="18">
    <source>
        <dbReference type="ARBA" id="ARBA00023201"/>
    </source>
</evidence>
<evidence type="ECO:0000256" key="13">
    <source>
        <dbReference type="ARBA" id="ARBA00022989"/>
    </source>
</evidence>
<feature type="transmembrane region" description="Helical" evidence="22">
    <location>
        <begin position="269"/>
        <end position="289"/>
    </location>
</feature>
<evidence type="ECO:0000313" key="25">
    <source>
        <dbReference type="Proteomes" id="UP001142055"/>
    </source>
</evidence>